<dbReference type="InterPro" id="IPR035959">
    <property type="entry name" value="RutC-like_sf"/>
</dbReference>
<accession>A0A923RWW9</accession>
<protein>
    <submittedName>
        <fullName evidence="2">RidA family protein</fullName>
    </submittedName>
</protein>
<proteinExistence type="predicted"/>
<evidence type="ECO:0000313" key="3">
    <source>
        <dbReference type="Proteomes" id="UP000606499"/>
    </source>
</evidence>
<comment type="caution">
    <text evidence="2">The sequence shown here is derived from an EMBL/GenBank/DDBJ whole genome shotgun (WGS) entry which is preliminary data.</text>
</comment>
<dbReference type="AlphaFoldDB" id="A0A923RWW9"/>
<evidence type="ECO:0000313" key="2">
    <source>
        <dbReference type="EMBL" id="MBC5726448.1"/>
    </source>
</evidence>
<gene>
    <name evidence="2" type="ORF">H8S45_13390</name>
</gene>
<dbReference type="EMBL" id="JACOPL010000016">
    <property type="protein sequence ID" value="MBC5726448.1"/>
    <property type="molecule type" value="Genomic_DNA"/>
</dbReference>
<dbReference type="PANTHER" id="PTHR43760">
    <property type="entry name" value="ENDORIBONUCLEASE-RELATED"/>
    <property type="match status" value="1"/>
</dbReference>
<dbReference type="Proteomes" id="UP000606499">
    <property type="component" value="Unassembled WGS sequence"/>
</dbReference>
<dbReference type="SUPFAM" id="SSF55298">
    <property type="entry name" value="YjgF-like"/>
    <property type="match status" value="1"/>
</dbReference>
<name>A0A923RWW9_9FIRM</name>
<keyword evidence="3" id="KW-1185">Reference proteome</keyword>
<reference evidence="2" key="1">
    <citation type="submission" date="2020-08" db="EMBL/GenBank/DDBJ databases">
        <title>Genome public.</title>
        <authorList>
            <person name="Liu C."/>
            <person name="Sun Q."/>
        </authorList>
    </citation>
    <scope>NUCLEOTIDE SEQUENCE</scope>
    <source>
        <strain evidence="2">NSJ-28</strain>
    </source>
</reference>
<dbReference type="RefSeq" id="WP_054328132.1">
    <property type="nucleotide sequence ID" value="NZ_JACOPL010000016.1"/>
</dbReference>
<dbReference type="InterPro" id="IPR013813">
    <property type="entry name" value="Endoribo_LPSP/chorism_mut-like"/>
</dbReference>
<dbReference type="PANTHER" id="PTHR43760:SF1">
    <property type="entry name" value="ENDORIBONUCLEASE L-PSP_CHORISMATE MUTASE-LIKE DOMAIN-CONTAINING PROTEIN"/>
    <property type="match status" value="1"/>
</dbReference>
<feature type="domain" description="Endoribonuclease L-PSP/chorismate mutase-like" evidence="1">
    <location>
        <begin position="5"/>
        <end position="153"/>
    </location>
</feature>
<evidence type="ECO:0000259" key="1">
    <source>
        <dbReference type="Pfam" id="PF14588"/>
    </source>
</evidence>
<organism evidence="2 3">
    <name type="scientific">Agathobaculum faecis</name>
    <dbReference type="NCBI Taxonomy" id="2763013"/>
    <lineage>
        <taxon>Bacteria</taxon>
        <taxon>Bacillati</taxon>
        <taxon>Bacillota</taxon>
        <taxon>Clostridia</taxon>
        <taxon>Eubacteriales</taxon>
        <taxon>Butyricicoccaceae</taxon>
        <taxon>Agathobaculum</taxon>
    </lineage>
</organism>
<sequence>MSEVEKRLELAGLNLPPAPLPGGMYTPVRPFGMRCAYLSGVACNLQGGETFEGKVGAELTLEQAEKAAEQCALNALAVLKANIGDLDRIASVVKLLGFVASANDFYAQPQVMNGASELLCLAFGDQIGKAARSAIGVNVLPGNVPVEIELIVELRD</sequence>
<dbReference type="CDD" id="cd02199">
    <property type="entry name" value="YjgF_YER057c_UK114_like_1"/>
    <property type="match status" value="1"/>
</dbReference>
<dbReference type="Gene3D" id="3.30.1330.40">
    <property type="entry name" value="RutC-like"/>
    <property type="match status" value="1"/>
</dbReference>
<dbReference type="Pfam" id="PF14588">
    <property type="entry name" value="YjgF_endoribonc"/>
    <property type="match status" value="1"/>
</dbReference>